<evidence type="ECO:0000313" key="4">
    <source>
        <dbReference type="EMBL" id="URD87010.1"/>
    </source>
</evidence>
<reference evidence="4" key="1">
    <citation type="submission" date="2022-05" db="EMBL/GenBank/DDBJ databases">
        <title>The Musa troglodytarum L. genome provides insights into the mechanism of non-climacteric behaviour and enrichment of carotenoids.</title>
        <authorList>
            <person name="Wang J."/>
        </authorList>
    </citation>
    <scope>NUCLEOTIDE SEQUENCE</scope>
    <source>
        <tissue evidence="4">Leaf</tissue>
    </source>
</reference>
<keyword evidence="2" id="KW-0812">Transmembrane</keyword>
<sequence>MSKASPPVKFLPPWAYELGLLLALICRELLCSLIDLMKNCCRVSTSVSFKKASTSRKKSAPRSEGSEERTAERGMNILDLPQLTLDCILEKLSPKELVTVACVCRCLRDRCGSDHLWESHMRKKWGRLLGKAARREWESYAASRKHALGSATLVQHTKPKNWMGCLFSRSNSDADRRLSIVNNTSPADVTMSWYSALESGRRWLPAQIFNRENANVGFVLSCYDAELRYDRLSDTFYARYYPHGSKAVLEEEGVSWNRVRVPPVDISPHEIHASECLSELSPGDQIEVQWRRSQKFPFGWWYGVIGHLDSCDGGEQHCLCNLSDTIILQFKQYPPGSRWRRATVSRKNHEEGTGNETTGFYGGIRKLQCKDEICIEATAASPLPLSPSVSEAVPPKPSDPGKCYPGPHRKDLGTLGFICIVFLLNIGTRNLFFICLLTLWSIRINRRSLRFERD</sequence>
<evidence type="ECO:0000259" key="3">
    <source>
        <dbReference type="PROSITE" id="PS50181"/>
    </source>
</evidence>
<dbReference type="EMBL" id="CP097504">
    <property type="protein sequence ID" value="URD87010.1"/>
    <property type="molecule type" value="Genomic_DNA"/>
</dbReference>
<protein>
    <submittedName>
        <fullName evidence="4">F-box protein</fullName>
    </submittedName>
</protein>
<dbReference type="Proteomes" id="UP001055439">
    <property type="component" value="Chromosome 2"/>
</dbReference>
<dbReference type="AlphaFoldDB" id="A0A9E7EZN8"/>
<dbReference type="PROSITE" id="PS50181">
    <property type="entry name" value="FBOX"/>
    <property type="match status" value="1"/>
</dbReference>
<name>A0A9E7EZN8_9LILI</name>
<feature type="region of interest" description="Disordered" evidence="1">
    <location>
        <begin position="386"/>
        <end position="405"/>
    </location>
</feature>
<keyword evidence="2" id="KW-1133">Transmembrane helix</keyword>
<keyword evidence="2" id="KW-0472">Membrane</keyword>
<dbReference type="SUPFAM" id="SSF81383">
    <property type="entry name" value="F-box domain"/>
    <property type="match status" value="1"/>
</dbReference>
<accession>A0A9E7EZN8</accession>
<dbReference type="Gene3D" id="1.20.1280.50">
    <property type="match status" value="1"/>
</dbReference>
<dbReference type="InterPro" id="IPR001810">
    <property type="entry name" value="F-box_dom"/>
</dbReference>
<organism evidence="4 5">
    <name type="scientific">Musa troglodytarum</name>
    <name type="common">fe'i banana</name>
    <dbReference type="NCBI Taxonomy" id="320322"/>
    <lineage>
        <taxon>Eukaryota</taxon>
        <taxon>Viridiplantae</taxon>
        <taxon>Streptophyta</taxon>
        <taxon>Embryophyta</taxon>
        <taxon>Tracheophyta</taxon>
        <taxon>Spermatophyta</taxon>
        <taxon>Magnoliopsida</taxon>
        <taxon>Liliopsida</taxon>
        <taxon>Zingiberales</taxon>
        <taxon>Musaceae</taxon>
        <taxon>Musa</taxon>
    </lineage>
</organism>
<gene>
    <name evidence="4" type="ORF">MUK42_26427</name>
</gene>
<evidence type="ECO:0000256" key="2">
    <source>
        <dbReference type="SAM" id="Phobius"/>
    </source>
</evidence>
<dbReference type="PANTHER" id="PTHR31482">
    <property type="entry name" value="ESTS AU081301(E20138)"/>
    <property type="match status" value="1"/>
</dbReference>
<feature type="transmembrane region" description="Helical" evidence="2">
    <location>
        <begin position="415"/>
        <end position="440"/>
    </location>
</feature>
<proteinExistence type="predicted"/>
<evidence type="ECO:0000313" key="5">
    <source>
        <dbReference type="Proteomes" id="UP001055439"/>
    </source>
</evidence>
<dbReference type="PANTHER" id="PTHR31482:SF18">
    <property type="entry name" value="ESTS AU081301(E20138)"/>
    <property type="match status" value="1"/>
</dbReference>
<dbReference type="OrthoDB" id="739492at2759"/>
<dbReference type="Pfam" id="PF00646">
    <property type="entry name" value="F-box"/>
    <property type="match status" value="1"/>
</dbReference>
<feature type="domain" description="F-box" evidence="3">
    <location>
        <begin position="74"/>
        <end position="120"/>
    </location>
</feature>
<dbReference type="InterPro" id="IPR036047">
    <property type="entry name" value="F-box-like_dom_sf"/>
</dbReference>
<dbReference type="SMART" id="SM00256">
    <property type="entry name" value="FBOX"/>
    <property type="match status" value="1"/>
</dbReference>
<evidence type="ECO:0000256" key="1">
    <source>
        <dbReference type="SAM" id="MobiDB-lite"/>
    </source>
</evidence>
<keyword evidence="5" id="KW-1185">Reference proteome</keyword>